<keyword evidence="2" id="KW-1185">Reference proteome</keyword>
<sequence>MGAAAAFQASDRSQAGREWLGCRFPEESAQMKCSQLWQQLRAVKAEAGLLEPTAQRVLVLASAVAPRGCAAGPLPGPICALLRRLPGLSLLCTGPEMHPNRCQEQRGPRIEKSKGNCGLFANSLLVLFHRGRVKLQVSECRRSCRLLCELAVLQSSEPKILVGSSGPALAMAVGSTLCPRLAASPCGGYAGGYKGRALGQPFLLLSFHLPRAVRAKLSGLALFKPNLPVTAAPRAGRTANLAAVGLGAAMEGSVGVRVDPRARVGCQALTHLLSLRAKRAACQKHGNQQGSVLVVNPSVATGAFGGRGSKPVAVLRAVAWVWDINSALSAAMKASSTVVDHKELLLSRRYFLPSLFLSAAPLWGITTAAEVTVGTAFCNTSKLSVLGAVKQPVLTPCCIKHLLRQLKPRKLRRYGQRSAVLTPSSSSGRRSVGIPKRTPVFLCVCLLGWAPFDALCSSVSRGERQGREQPRNPRGMKLLPLGQELQYLAAGEARSAIWGCSLLVSEGGGVYDKGKKKMKLLVMLCRVLFVNHNVKREPLIWVAQWHMRAAVDLAVSLGIWGGGHVLMGTGFRICAALNVGDFPKFWLCQKDGCSPGALQIQVLLGSSVQDHFELLGLSARRADLQADVRRQPSRRVFWGWLHKPGPAHVFAVKKLTSAGPGGFSYCETRVLWTGAFARRKPRALLPSVPKAAPSVWDLLPILTGSALPCCKLMRLATEHARAGIHRKAELNQLKALPTVRICYLDFHCKAELSSLLSLPYCSATGSMNRFHEGGDAGWSSSLMSVPYELILSEAGVVLNSSFKVIAISMLFHSSCFQSRGLRQGGAYPALSWELQVPVPAAAFCAGGGLAVVSFPLRYRLCQWRGAVNENTEDAVKNSSYCFKYRSDRSMGEISQAKEVLVGSTQAAWRSGQGQIFTRGRAISCLGIAIWYFVGTLSLHYTKLLGIGRAPLAGWICWGDVSVPSCTRRAGKVADARRKLVKKITTGIGFALAACQDITWAAFASLPILLPAPVVEVRHRDAAGAASKLFALQGFPWEGVSIARGHRLLSSNPLGDEVAGGEQSSKITQRAEGAASPRILPCDVCEVCCGQV</sequence>
<dbReference type="EMBL" id="KB742527">
    <property type="protein sequence ID" value="EOB07425.1"/>
    <property type="molecule type" value="Genomic_DNA"/>
</dbReference>
<protein>
    <submittedName>
        <fullName evidence="1">Uncharacterized protein</fullName>
    </submittedName>
</protein>
<evidence type="ECO:0000313" key="2">
    <source>
        <dbReference type="Proteomes" id="UP000296049"/>
    </source>
</evidence>
<name>R0M027_ANAPL</name>
<evidence type="ECO:0000313" key="1">
    <source>
        <dbReference type="EMBL" id="EOB07425.1"/>
    </source>
</evidence>
<reference evidence="2" key="1">
    <citation type="journal article" date="2013" name="Nat. Genet.">
        <title>The duck genome and transcriptome provide insight into an avian influenza virus reservoir species.</title>
        <authorList>
            <person name="Huang Y."/>
            <person name="Li Y."/>
            <person name="Burt D.W."/>
            <person name="Chen H."/>
            <person name="Zhang Y."/>
            <person name="Qian W."/>
            <person name="Kim H."/>
            <person name="Gan S."/>
            <person name="Zhao Y."/>
            <person name="Li J."/>
            <person name="Yi K."/>
            <person name="Feng H."/>
            <person name="Zhu P."/>
            <person name="Li B."/>
            <person name="Liu Q."/>
            <person name="Fairley S."/>
            <person name="Magor K.E."/>
            <person name="Du Z."/>
            <person name="Hu X."/>
            <person name="Goodman L."/>
            <person name="Tafer H."/>
            <person name="Vignal A."/>
            <person name="Lee T."/>
            <person name="Kim K.W."/>
            <person name="Sheng Z."/>
            <person name="An Y."/>
            <person name="Searle S."/>
            <person name="Herrero J."/>
            <person name="Groenen M.A."/>
            <person name="Crooijmans R.P."/>
            <person name="Faraut T."/>
            <person name="Cai Q."/>
            <person name="Webster R.G."/>
            <person name="Aldridge J.R."/>
            <person name="Warren W.C."/>
            <person name="Bartschat S."/>
            <person name="Kehr S."/>
            <person name="Marz M."/>
            <person name="Stadler P.F."/>
            <person name="Smith J."/>
            <person name="Kraus R.H."/>
            <person name="Zhao Y."/>
            <person name="Ren L."/>
            <person name="Fei J."/>
            <person name="Morisson M."/>
            <person name="Kaiser P."/>
            <person name="Griffin D.K."/>
            <person name="Rao M."/>
            <person name="Pitel F."/>
            <person name="Wang J."/>
            <person name="Li N."/>
        </authorList>
    </citation>
    <scope>NUCLEOTIDE SEQUENCE [LARGE SCALE GENOMIC DNA]</scope>
</reference>
<dbReference type="Proteomes" id="UP000296049">
    <property type="component" value="Unassembled WGS sequence"/>
</dbReference>
<organism evidence="1 2">
    <name type="scientific">Anas platyrhynchos</name>
    <name type="common">Mallard</name>
    <name type="synonym">Anas boschas</name>
    <dbReference type="NCBI Taxonomy" id="8839"/>
    <lineage>
        <taxon>Eukaryota</taxon>
        <taxon>Metazoa</taxon>
        <taxon>Chordata</taxon>
        <taxon>Craniata</taxon>
        <taxon>Vertebrata</taxon>
        <taxon>Euteleostomi</taxon>
        <taxon>Archelosauria</taxon>
        <taxon>Archosauria</taxon>
        <taxon>Dinosauria</taxon>
        <taxon>Saurischia</taxon>
        <taxon>Theropoda</taxon>
        <taxon>Coelurosauria</taxon>
        <taxon>Aves</taxon>
        <taxon>Neognathae</taxon>
        <taxon>Galloanserae</taxon>
        <taxon>Anseriformes</taxon>
        <taxon>Anatidae</taxon>
        <taxon>Anatinae</taxon>
        <taxon>Anas</taxon>
    </lineage>
</organism>
<accession>R0M027</accession>
<dbReference type="AlphaFoldDB" id="R0M027"/>
<proteinExistence type="predicted"/>
<gene>
    <name evidence="1" type="ORF">Anapl_03613</name>
</gene>